<evidence type="ECO:0000259" key="2">
    <source>
        <dbReference type="Pfam" id="PF17820"/>
    </source>
</evidence>
<gene>
    <name evidence="3" type="ORF">K239x_03330</name>
</gene>
<dbReference type="Pfam" id="PF17820">
    <property type="entry name" value="PDZ_6"/>
    <property type="match status" value="1"/>
</dbReference>
<feature type="domain" description="PDZ" evidence="2">
    <location>
        <begin position="60"/>
        <end position="93"/>
    </location>
</feature>
<dbReference type="Gene3D" id="2.30.42.10">
    <property type="match status" value="1"/>
</dbReference>
<sequence precursor="true">MKNHTLLLAATLSFFAATARNAPANELIHHEPWGMHFAEIPDVLRLHVPVLAQKDTGLLVAKISPNQAGARLGLLPGDVIVQVDGQRVATIRDLPRPTAATAAWVLRGGQVRMMNQFMGPGDAFHPLALPPAFGPPQFGMNAATQGGVSASSFAGGNESVSVSRSGDQFSIEMSLPKLSAGPIRLRGSVQEIQQQLSDSKLSPAAKQRVLQAINQNR</sequence>
<protein>
    <recommendedName>
        <fullName evidence="2">PDZ domain-containing protein</fullName>
    </recommendedName>
</protein>
<evidence type="ECO:0000313" key="3">
    <source>
        <dbReference type="EMBL" id="QDT08394.1"/>
    </source>
</evidence>
<reference evidence="3 4" key="1">
    <citation type="submission" date="2019-02" db="EMBL/GenBank/DDBJ databases">
        <title>Deep-cultivation of Planctomycetes and their phenomic and genomic characterization uncovers novel biology.</title>
        <authorList>
            <person name="Wiegand S."/>
            <person name="Jogler M."/>
            <person name="Boedeker C."/>
            <person name="Pinto D."/>
            <person name="Vollmers J."/>
            <person name="Rivas-Marin E."/>
            <person name="Kohn T."/>
            <person name="Peeters S.H."/>
            <person name="Heuer A."/>
            <person name="Rast P."/>
            <person name="Oberbeckmann S."/>
            <person name="Bunk B."/>
            <person name="Jeske O."/>
            <person name="Meyerdierks A."/>
            <person name="Storesund J.E."/>
            <person name="Kallscheuer N."/>
            <person name="Luecker S."/>
            <person name="Lage O.M."/>
            <person name="Pohl T."/>
            <person name="Merkel B.J."/>
            <person name="Hornburger P."/>
            <person name="Mueller R.-W."/>
            <person name="Bruemmer F."/>
            <person name="Labrenz M."/>
            <person name="Spormann A.M."/>
            <person name="Op den Camp H."/>
            <person name="Overmann J."/>
            <person name="Amann R."/>
            <person name="Jetten M.S.M."/>
            <person name="Mascher T."/>
            <person name="Medema M.H."/>
            <person name="Devos D.P."/>
            <person name="Kaster A.-K."/>
            <person name="Ovreas L."/>
            <person name="Rohde M."/>
            <person name="Galperin M.Y."/>
            <person name="Jogler C."/>
        </authorList>
    </citation>
    <scope>NUCLEOTIDE SEQUENCE [LARGE SCALE GENOMIC DNA]</scope>
    <source>
        <strain evidence="3 4">K23_9</strain>
    </source>
</reference>
<organism evidence="3 4">
    <name type="scientific">Stieleria marina</name>
    <dbReference type="NCBI Taxonomy" id="1930275"/>
    <lineage>
        <taxon>Bacteria</taxon>
        <taxon>Pseudomonadati</taxon>
        <taxon>Planctomycetota</taxon>
        <taxon>Planctomycetia</taxon>
        <taxon>Pirellulales</taxon>
        <taxon>Pirellulaceae</taxon>
        <taxon>Stieleria</taxon>
    </lineage>
</organism>
<dbReference type="AlphaFoldDB" id="A0A517NMP3"/>
<dbReference type="InterPro" id="IPR041489">
    <property type="entry name" value="PDZ_6"/>
</dbReference>
<dbReference type="InterPro" id="IPR036034">
    <property type="entry name" value="PDZ_sf"/>
</dbReference>
<dbReference type="SUPFAM" id="SSF50156">
    <property type="entry name" value="PDZ domain-like"/>
    <property type="match status" value="1"/>
</dbReference>
<keyword evidence="4" id="KW-1185">Reference proteome</keyword>
<accession>A0A517NMP3</accession>
<keyword evidence="1" id="KW-0732">Signal</keyword>
<dbReference type="RefSeq" id="WP_145415945.1">
    <property type="nucleotide sequence ID" value="NZ_CP036526.1"/>
</dbReference>
<feature type="signal peptide" evidence="1">
    <location>
        <begin position="1"/>
        <end position="24"/>
    </location>
</feature>
<dbReference type="Proteomes" id="UP000319817">
    <property type="component" value="Chromosome"/>
</dbReference>
<evidence type="ECO:0000256" key="1">
    <source>
        <dbReference type="SAM" id="SignalP"/>
    </source>
</evidence>
<dbReference type="OrthoDB" id="275204at2"/>
<dbReference type="EMBL" id="CP036526">
    <property type="protein sequence ID" value="QDT08394.1"/>
    <property type="molecule type" value="Genomic_DNA"/>
</dbReference>
<evidence type="ECO:0000313" key="4">
    <source>
        <dbReference type="Proteomes" id="UP000319817"/>
    </source>
</evidence>
<feature type="chain" id="PRO_5021766378" description="PDZ domain-containing protein" evidence="1">
    <location>
        <begin position="25"/>
        <end position="217"/>
    </location>
</feature>
<name>A0A517NMP3_9BACT</name>
<proteinExistence type="predicted"/>